<comment type="caution">
    <text evidence="3">The sequence shown here is derived from an EMBL/GenBank/DDBJ whole genome shotgun (WGS) entry which is preliminary data.</text>
</comment>
<feature type="region of interest" description="Disordered" evidence="1">
    <location>
        <begin position="250"/>
        <end position="273"/>
    </location>
</feature>
<accession>A0AAE2YMR9</accession>
<dbReference type="EMBL" id="JAAXYO010000017">
    <property type="protein sequence ID" value="MBU2786810.1"/>
    <property type="molecule type" value="Genomic_DNA"/>
</dbReference>
<protein>
    <submittedName>
        <fullName evidence="3">ISNCY family transposase</fullName>
    </submittedName>
</protein>
<dbReference type="SUPFAM" id="SSF53098">
    <property type="entry name" value="Ribonuclease H-like"/>
    <property type="match status" value="1"/>
</dbReference>
<feature type="non-terminal residue" evidence="3">
    <location>
        <position position="1"/>
    </location>
</feature>
<dbReference type="Proteomes" id="UP001197378">
    <property type="component" value="Unassembled WGS sequence"/>
</dbReference>
<proteinExistence type="predicted"/>
<gene>
    <name evidence="3" type="ORF">HFQ13_01045</name>
</gene>
<sequence>GRGPRCTLIAFIDDATSRVLYARFAPVESSQAYLSALQTYVTTHGCPVALYSDRHSIFTKHNPEDNEPTQFQRATEALGIATIQALSPQAKGRVERLFQTLQDRLVKALRLKGISDQDTANAWLPQYLQQHNARFAVAACDDEDAHQPYDGSPETLARICAIHHRRTLSKDLVLSFQRQRYIIQTGGAPRYALRGRKVDVVVHADGRIELVTGGEVLPYQVFDSPQQIPHPVDDKSLNARVDAILTSRRWSEKSRPAADHPWRRYPTVDRPGK</sequence>
<dbReference type="PANTHER" id="PTHR35004">
    <property type="entry name" value="TRANSPOSASE RV3428C-RELATED"/>
    <property type="match status" value="1"/>
</dbReference>
<dbReference type="PANTHER" id="PTHR35004:SF7">
    <property type="entry name" value="INTEGRASE PROTEIN"/>
    <property type="match status" value="1"/>
</dbReference>
<dbReference type="GO" id="GO:0015074">
    <property type="term" value="P:DNA integration"/>
    <property type="evidence" value="ECO:0007669"/>
    <property type="project" value="InterPro"/>
</dbReference>
<dbReference type="NCBIfam" id="NF033594">
    <property type="entry name" value="transpos_ISNCY_2"/>
    <property type="match status" value="1"/>
</dbReference>
<dbReference type="AlphaFoldDB" id="A0AAE2YMR9"/>
<organism evidence="3 4">
    <name type="scientific">Igneacidithiobacillus copahuensis</name>
    <dbReference type="NCBI Taxonomy" id="2724909"/>
    <lineage>
        <taxon>Bacteria</taxon>
        <taxon>Pseudomonadati</taxon>
        <taxon>Pseudomonadota</taxon>
        <taxon>Acidithiobacillia</taxon>
        <taxon>Acidithiobacillales</taxon>
        <taxon>Acidithiobacillaceae</taxon>
        <taxon>Igneacidithiobacillus</taxon>
    </lineage>
</organism>
<keyword evidence="4" id="KW-1185">Reference proteome</keyword>
<feature type="domain" description="Integrase catalytic" evidence="2">
    <location>
        <begin position="1"/>
        <end position="156"/>
    </location>
</feature>
<dbReference type="InterPro" id="IPR001584">
    <property type="entry name" value="Integrase_cat-core"/>
</dbReference>
<evidence type="ECO:0000256" key="1">
    <source>
        <dbReference type="SAM" id="MobiDB-lite"/>
    </source>
</evidence>
<dbReference type="Gene3D" id="3.30.420.10">
    <property type="entry name" value="Ribonuclease H-like superfamily/Ribonuclease H"/>
    <property type="match status" value="1"/>
</dbReference>
<name>A0AAE2YMR9_9PROT</name>
<dbReference type="InterPro" id="IPR012337">
    <property type="entry name" value="RNaseH-like_sf"/>
</dbReference>
<evidence type="ECO:0000313" key="4">
    <source>
        <dbReference type="Proteomes" id="UP001197378"/>
    </source>
</evidence>
<evidence type="ECO:0000259" key="2">
    <source>
        <dbReference type="PROSITE" id="PS50994"/>
    </source>
</evidence>
<reference evidence="3" key="1">
    <citation type="journal article" date="2021" name="ISME J.">
        <title>Genomic evolution of the class Acidithiobacillia: deep-branching Proteobacteria living in extreme acidic conditions.</title>
        <authorList>
            <person name="Moya-Beltran A."/>
            <person name="Beard S."/>
            <person name="Rojas-Villalobos C."/>
            <person name="Issotta F."/>
            <person name="Gallardo Y."/>
            <person name="Ulloa R."/>
            <person name="Giaveno A."/>
            <person name="Degli Esposti M."/>
            <person name="Johnson D.B."/>
            <person name="Quatrini R."/>
        </authorList>
    </citation>
    <scope>NUCLEOTIDE SEQUENCE</scope>
    <source>
        <strain evidence="3">VAN18-1</strain>
    </source>
</reference>
<dbReference type="RefSeq" id="WP_215885330.1">
    <property type="nucleotide sequence ID" value="NZ_JAAXYO010000017.1"/>
</dbReference>
<evidence type="ECO:0000313" key="3">
    <source>
        <dbReference type="EMBL" id="MBU2786810.1"/>
    </source>
</evidence>
<dbReference type="PROSITE" id="PS50994">
    <property type="entry name" value="INTEGRASE"/>
    <property type="match status" value="1"/>
</dbReference>
<dbReference type="InterPro" id="IPR036397">
    <property type="entry name" value="RNaseH_sf"/>
</dbReference>
<dbReference type="InterPro" id="IPR047797">
    <property type="entry name" value="ISNCY_transpos"/>
</dbReference>
<dbReference type="GO" id="GO:0003676">
    <property type="term" value="F:nucleic acid binding"/>
    <property type="evidence" value="ECO:0007669"/>
    <property type="project" value="InterPro"/>
</dbReference>